<dbReference type="Gene3D" id="2.40.50.180">
    <property type="entry name" value="CheA-289, Domain 4"/>
    <property type="match status" value="1"/>
</dbReference>
<dbReference type="SMART" id="SM00260">
    <property type="entry name" value="CheW"/>
    <property type="match status" value="1"/>
</dbReference>
<sequence length="150" mass="16585">MEGIQIVVFTLNDEMCGVETTQVKEIVKYESITKMPDMPKFIDGVISLRGTVVPVVNLNKRFGLGETEITKKTKIIINDIEGKLIGFIVNDVSEIIKIPAEDIENTPDLIKGTHNAYLKNVGKKGDQLISILDLSAILTDTEIKSLDVKN</sequence>
<dbReference type="PROSITE" id="PS50851">
    <property type="entry name" value="CHEW"/>
    <property type="match status" value="1"/>
</dbReference>
<dbReference type="Gene3D" id="2.30.30.40">
    <property type="entry name" value="SH3 Domains"/>
    <property type="match status" value="1"/>
</dbReference>
<evidence type="ECO:0000313" key="2">
    <source>
        <dbReference type="EMBL" id="AEV69201.1"/>
    </source>
</evidence>
<dbReference type="InterPro" id="IPR039315">
    <property type="entry name" value="CheW"/>
</dbReference>
<dbReference type="Proteomes" id="UP000005435">
    <property type="component" value="Chromosome"/>
</dbReference>
<feature type="domain" description="CheW-like" evidence="1">
    <location>
        <begin position="3"/>
        <end position="143"/>
    </location>
</feature>
<evidence type="ECO:0000313" key="3">
    <source>
        <dbReference type="Proteomes" id="UP000005435"/>
    </source>
</evidence>
<protein>
    <submittedName>
        <fullName evidence="2">Chemotaxis signal transduction protein</fullName>
    </submittedName>
</protein>
<dbReference type="PANTHER" id="PTHR22617">
    <property type="entry name" value="CHEMOTAXIS SENSOR HISTIDINE KINASE-RELATED"/>
    <property type="match status" value="1"/>
</dbReference>
<keyword evidence="3" id="KW-1185">Reference proteome</keyword>
<dbReference type="GO" id="GO:0006935">
    <property type="term" value="P:chemotaxis"/>
    <property type="evidence" value="ECO:0007669"/>
    <property type="project" value="InterPro"/>
</dbReference>
<dbReference type="SUPFAM" id="SSF50341">
    <property type="entry name" value="CheW-like"/>
    <property type="match status" value="1"/>
</dbReference>
<dbReference type="EMBL" id="CP003065">
    <property type="protein sequence ID" value="AEV69201.1"/>
    <property type="molecule type" value="Genomic_DNA"/>
</dbReference>
<dbReference type="InterPro" id="IPR002545">
    <property type="entry name" value="CheW-lke_dom"/>
</dbReference>
<dbReference type="InterPro" id="IPR036061">
    <property type="entry name" value="CheW-like_dom_sf"/>
</dbReference>
<dbReference type="HOGENOM" id="CLU_048995_3_1_9"/>
<dbReference type="KEGG" id="ccl:Clocl_2635"/>
<gene>
    <name evidence="2" type="ordered locus">Clocl_2635</name>
</gene>
<proteinExistence type="predicted"/>
<name>G8M1I6_ACECE</name>
<organism evidence="2 3">
    <name type="scientific">Acetivibrio clariflavus (strain DSM 19732 / NBRC 101661 / EBR45)</name>
    <name type="common">Clostridium clariflavum</name>
    <dbReference type="NCBI Taxonomy" id="720554"/>
    <lineage>
        <taxon>Bacteria</taxon>
        <taxon>Bacillati</taxon>
        <taxon>Bacillota</taxon>
        <taxon>Clostridia</taxon>
        <taxon>Eubacteriales</taxon>
        <taxon>Oscillospiraceae</taxon>
        <taxon>Acetivibrio</taxon>
    </lineage>
</organism>
<dbReference type="PANTHER" id="PTHR22617:SF23">
    <property type="entry name" value="CHEMOTAXIS PROTEIN CHEW"/>
    <property type="match status" value="1"/>
</dbReference>
<dbReference type="OrthoDB" id="9794382at2"/>
<dbReference type="GO" id="GO:0005829">
    <property type="term" value="C:cytosol"/>
    <property type="evidence" value="ECO:0007669"/>
    <property type="project" value="TreeGrafter"/>
</dbReference>
<accession>G8M1I6</accession>
<dbReference type="Pfam" id="PF01584">
    <property type="entry name" value="CheW"/>
    <property type="match status" value="1"/>
</dbReference>
<dbReference type="GO" id="GO:0007165">
    <property type="term" value="P:signal transduction"/>
    <property type="evidence" value="ECO:0007669"/>
    <property type="project" value="InterPro"/>
</dbReference>
<dbReference type="eggNOG" id="COG0835">
    <property type="taxonomic scope" value="Bacteria"/>
</dbReference>
<evidence type="ECO:0000259" key="1">
    <source>
        <dbReference type="PROSITE" id="PS50851"/>
    </source>
</evidence>
<dbReference type="AlphaFoldDB" id="G8M1I6"/>
<reference evidence="2 3" key="2">
    <citation type="journal article" date="2012" name="Stand. Genomic Sci.">
        <title>Complete Genome Sequence of Clostridium clariflavum DSM 19732.</title>
        <authorList>
            <person name="Izquierdo J.A."/>
            <person name="Goodwin L."/>
            <person name="Davenport K.W."/>
            <person name="Teshima H."/>
            <person name="Bruce D."/>
            <person name="Detter C."/>
            <person name="Tapia R."/>
            <person name="Han S."/>
            <person name="Land M."/>
            <person name="Hauser L."/>
            <person name="Jeffries C.D."/>
            <person name="Han J."/>
            <person name="Pitluck S."/>
            <person name="Nolan M."/>
            <person name="Chen A."/>
            <person name="Huntemann M."/>
            <person name="Mavromatis K."/>
            <person name="Mikhailova N."/>
            <person name="Liolios K."/>
            <person name="Woyke T."/>
            <person name="Lynd L.R."/>
        </authorList>
    </citation>
    <scope>NUCLEOTIDE SEQUENCE [LARGE SCALE GENOMIC DNA]</scope>
    <source>
        <strain evidence="3">DSM 19732 / NBRC 101661 / EBR45</strain>
    </source>
</reference>
<dbReference type="STRING" id="720554.Clocl_2635"/>
<dbReference type="RefSeq" id="WP_014255761.1">
    <property type="nucleotide sequence ID" value="NC_016627.1"/>
</dbReference>
<reference evidence="3" key="1">
    <citation type="submission" date="2011-12" db="EMBL/GenBank/DDBJ databases">
        <title>Complete sequence of Clostridium clariflavum DSM 19732.</title>
        <authorList>
            <consortium name="US DOE Joint Genome Institute"/>
            <person name="Lucas S."/>
            <person name="Han J."/>
            <person name="Lapidus A."/>
            <person name="Cheng J.-F."/>
            <person name="Goodwin L."/>
            <person name="Pitluck S."/>
            <person name="Peters L."/>
            <person name="Teshima H."/>
            <person name="Detter J.C."/>
            <person name="Han C."/>
            <person name="Tapia R."/>
            <person name="Land M."/>
            <person name="Hauser L."/>
            <person name="Kyrpides N."/>
            <person name="Ivanova N."/>
            <person name="Pagani I."/>
            <person name="Kitzmiller T."/>
            <person name="Lynd L."/>
            <person name="Izquierdo J."/>
            <person name="Woyke T."/>
        </authorList>
    </citation>
    <scope>NUCLEOTIDE SEQUENCE [LARGE SCALE GENOMIC DNA]</scope>
    <source>
        <strain evidence="3">DSM 19732 / NBRC 101661 / EBR45</strain>
    </source>
</reference>